<evidence type="ECO:0000313" key="2">
    <source>
        <dbReference type="EMBL" id="KAK9177224.1"/>
    </source>
</evidence>
<feature type="compositionally biased region" description="Basic and acidic residues" evidence="1">
    <location>
        <begin position="1"/>
        <end position="20"/>
    </location>
</feature>
<feature type="region of interest" description="Disordered" evidence="1">
    <location>
        <begin position="1"/>
        <end position="84"/>
    </location>
</feature>
<dbReference type="EMBL" id="JBCGBO010000025">
    <property type="protein sequence ID" value="KAK9177224.1"/>
    <property type="molecule type" value="Genomic_DNA"/>
</dbReference>
<feature type="compositionally biased region" description="Acidic residues" evidence="1">
    <location>
        <begin position="55"/>
        <end position="69"/>
    </location>
</feature>
<protein>
    <submittedName>
        <fullName evidence="2">Uncharacterized protein</fullName>
    </submittedName>
</protein>
<comment type="caution">
    <text evidence="2">The sequence shown here is derived from an EMBL/GenBank/DDBJ whole genome shotgun (WGS) entry which is preliminary data.</text>
</comment>
<reference evidence="2 3" key="1">
    <citation type="submission" date="2024-05" db="EMBL/GenBank/DDBJ databases">
        <title>Haplotype-resolved chromosome-level genome assembly of Huyou (Citrus changshanensis).</title>
        <authorList>
            <person name="Miao C."/>
            <person name="Chen W."/>
            <person name="Wu Y."/>
            <person name="Wang L."/>
            <person name="Zhao S."/>
            <person name="Grierson D."/>
            <person name="Xu C."/>
            <person name="Chen K."/>
        </authorList>
    </citation>
    <scope>NUCLEOTIDE SEQUENCE [LARGE SCALE GENOMIC DNA]</scope>
    <source>
        <strain evidence="2">01-14</strain>
        <tissue evidence="2">Leaf</tissue>
    </source>
</reference>
<dbReference type="AlphaFoldDB" id="A0AAP0LS68"/>
<name>A0AAP0LS68_9ROSI</name>
<evidence type="ECO:0000313" key="3">
    <source>
        <dbReference type="Proteomes" id="UP001428341"/>
    </source>
</evidence>
<accession>A0AAP0LS68</accession>
<proteinExistence type="predicted"/>
<dbReference type="Proteomes" id="UP001428341">
    <property type="component" value="Unassembled WGS sequence"/>
</dbReference>
<evidence type="ECO:0000256" key="1">
    <source>
        <dbReference type="SAM" id="MobiDB-lite"/>
    </source>
</evidence>
<organism evidence="2 3">
    <name type="scientific">Citrus x changshan-huyou</name>
    <dbReference type="NCBI Taxonomy" id="2935761"/>
    <lineage>
        <taxon>Eukaryota</taxon>
        <taxon>Viridiplantae</taxon>
        <taxon>Streptophyta</taxon>
        <taxon>Embryophyta</taxon>
        <taxon>Tracheophyta</taxon>
        <taxon>Spermatophyta</taxon>
        <taxon>Magnoliopsida</taxon>
        <taxon>eudicotyledons</taxon>
        <taxon>Gunneridae</taxon>
        <taxon>Pentapetalae</taxon>
        <taxon>rosids</taxon>
        <taxon>malvids</taxon>
        <taxon>Sapindales</taxon>
        <taxon>Rutaceae</taxon>
        <taxon>Aurantioideae</taxon>
        <taxon>Citrus</taxon>
    </lineage>
</organism>
<gene>
    <name evidence="2" type="ORF">WN944_029243</name>
</gene>
<keyword evidence="3" id="KW-1185">Reference proteome</keyword>
<sequence length="164" mass="18461">METIKETVETENEIRLITVKEDEEEEKEASPYENSNGGGPSSSSSSMPTLATIKEEEEEEEEGAVDDELVSGGSLPKPMEGLNEVGLPPFLRKIYEMVEDPETDPVVSWINSATEESRQSDMIQLKEKQGKKKWTTSKKHLMALSRLEALYLRFCSLQFAVCRL</sequence>